<dbReference type="GeneID" id="14914643"/>
<dbReference type="KEGG" id="acan:ACA1_366780"/>
<evidence type="ECO:0000256" key="8">
    <source>
        <dbReference type="ARBA" id="ARBA00045912"/>
    </source>
</evidence>
<organism evidence="10 11">
    <name type="scientific">Acanthamoeba castellanii (strain ATCC 30010 / Neff)</name>
    <dbReference type="NCBI Taxonomy" id="1257118"/>
    <lineage>
        <taxon>Eukaryota</taxon>
        <taxon>Amoebozoa</taxon>
        <taxon>Discosea</taxon>
        <taxon>Longamoebia</taxon>
        <taxon>Centramoebida</taxon>
        <taxon>Acanthamoebidae</taxon>
        <taxon>Acanthamoeba</taxon>
    </lineage>
</organism>
<evidence type="ECO:0000313" key="10">
    <source>
        <dbReference type="EMBL" id="ELR14066.1"/>
    </source>
</evidence>
<comment type="pathway">
    <text evidence="2">Protein modification; protein glycosylation.</text>
</comment>
<reference evidence="10 11" key="1">
    <citation type="journal article" date="2013" name="Genome Biol.">
        <title>Genome of Acanthamoeba castellanii highlights extensive lateral gene transfer and early evolution of tyrosine kinase signaling.</title>
        <authorList>
            <person name="Clarke M."/>
            <person name="Lohan A.J."/>
            <person name="Liu B."/>
            <person name="Lagkouvardos I."/>
            <person name="Roy S."/>
            <person name="Zafar N."/>
            <person name="Bertelli C."/>
            <person name="Schilde C."/>
            <person name="Kianianmomeni A."/>
            <person name="Burglin T.R."/>
            <person name="Frech C."/>
            <person name="Turcotte B."/>
            <person name="Kopec K.O."/>
            <person name="Synnott J.M."/>
            <person name="Choo C."/>
            <person name="Paponov I."/>
            <person name="Finkler A."/>
            <person name="Soon Heng Tan C."/>
            <person name="Hutchins A.P."/>
            <person name="Weinmeier T."/>
            <person name="Rattei T."/>
            <person name="Chu J.S."/>
            <person name="Gimenez G."/>
            <person name="Irimia M."/>
            <person name="Rigden D.J."/>
            <person name="Fitzpatrick D.A."/>
            <person name="Lorenzo-Morales J."/>
            <person name="Bateman A."/>
            <person name="Chiu C.H."/>
            <person name="Tang P."/>
            <person name="Hegemann P."/>
            <person name="Fromm H."/>
            <person name="Raoult D."/>
            <person name="Greub G."/>
            <person name="Miranda-Saavedra D."/>
            <person name="Chen N."/>
            <person name="Nash P."/>
            <person name="Ginger M.L."/>
            <person name="Horn M."/>
            <person name="Schaap P."/>
            <person name="Caler L."/>
            <person name="Loftus B."/>
        </authorList>
    </citation>
    <scope>NUCLEOTIDE SEQUENCE [LARGE SCALE GENOMIC DNA]</scope>
    <source>
        <strain evidence="10 11">Neff</strain>
    </source>
</reference>
<dbReference type="GO" id="GO:0005789">
    <property type="term" value="C:endoplasmic reticulum membrane"/>
    <property type="evidence" value="ECO:0007669"/>
    <property type="project" value="UniProtKB-SubCell"/>
</dbReference>
<evidence type="ECO:0000256" key="7">
    <source>
        <dbReference type="ARBA" id="ARBA00023136"/>
    </source>
</evidence>
<comment type="function">
    <text evidence="8 9">Intramembrane glycolipid transporter that operates in the biosynthetic pathway of dolichol-linked oligosaccharides, the glycan precursors employed in protein asparagine (N)-glycosylation. The sequential addition of sugars to dolichol pyrophosphate produces dolichol-linked oligosaccharides containing fourteen sugars, including two GlcNAcs, nine mannoses and three glucoses. Once assembled, the oligosaccharide is transferred from the lipid to nascent proteins by oligosaccharyltransferases. The assembly of dolichol-linked oligosaccharides begins on the cytosolic side of the endoplasmic reticulum membrane and finishes in its lumen. RFT1 could mediate the translocation of the cytosolically oriented intermediate DolPP-GlcNAc2Man5, produced by ALG11, into the ER lumen where dolichol-linked oligosaccharides assembly continues. However, the intramembrane lipid transporter activity could not be confirmed in vitro.</text>
</comment>
<comment type="caution">
    <text evidence="9">Lacks conserved residue(s) required for the propagation of feature annotation.</text>
</comment>
<evidence type="ECO:0000256" key="3">
    <source>
        <dbReference type="ARBA" id="ARBA00010288"/>
    </source>
</evidence>
<dbReference type="STRING" id="1257118.L8GPL3"/>
<dbReference type="OrthoDB" id="9979195at2759"/>
<dbReference type="InterPro" id="IPR007594">
    <property type="entry name" value="RFT1"/>
</dbReference>
<protein>
    <recommendedName>
        <fullName evidence="9">Protein RFT1 homolog</fullName>
    </recommendedName>
</protein>
<dbReference type="VEuPathDB" id="AmoebaDB:ACA1_366780"/>
<dbReference type="RefSeq" id="XP_004336079.1">
    <property type="nucleotide sequence ID" value="XM_004336031.1"/>
</dbReference>
<proteinExistence type="inferred from homology"/>
<keyword evidence="4 9" id="KW-0812">Transmembrane</keyword>
<dbReference type="PANTHER" id="PTHR13117">
    <property type="entry name" value="ENDOPLASMIC RETICULUM MULTISPAN TRANSMEMBRANE PROTEIN-RELATED"/>
    <property type="match status" value="1"/>
</dbReference>
<sequence>MDNLLSKSLYGVVYLMGLNFLTHGLTFVLNTLIVRMVQTNVFGLLVSTILFLSREAFRNACQRSAEGDVGDKRWQREWERKLTNLSWAVVPLGVAVTLATFALSVLTASPEERALDNYHLV</sequence>
<feature type="transmembrane region" description="Helical" evidence="9">
    <location>
        <begin position="12"/>
        <end position="33"/>
    </location>
</feature>
<name>L8GPL3_ACACF</name>
<feature type="transmembrane region" description="Helical" evidence="9">
    <location>
        <begin position="82"/>
        <end position="106"/>
    </location>
</feature>
<keyword evidence="7 9" id="KW-0472">Membrane</keyword>
<evidence type="ECO:0000256" key="2">
    <source>
        <dbReference type="ARBA" id="ARBA00004922"/>
    </source>
</evidence>
<feature type="non-terminal residue" evidence="10">
    <location>
        <position position="121"/>
    </location>
</feature>
<dbReference type="GO" id="GO:0034203">
    <property type="term" value="P:glycolipid translocation"/>
    <property type="evidence" value="ECO:0007669"/>
    <property type="project" value="TreeGrafter"/>
</dbReference>
<evidence type="ECO:0000256" key="5">
    <source>
        <dbReference type="ARBA" id="ARBA00022824"/>
    </source>
</evidence>
<keyword evidence="6 9" id="KW-1133">Transmembrane helix</keyword>
<comment type="subcellular location">
    <subcellularLocation>
        <location evidence="1 9">Endoplasmic reticulum membrane</location>
        <topology evidence="1 9">Multi-pass membrane protein</topology>
    </subcellularLocation>
</comment>
<evidence type="ECO:0000313" key="11">
    <source>
        <dbReference type="Proteomes" id="UP000011083"/>
    </source>
</evidence>
<keyword evidence="11" id="KW-1185">Reference proteome</keyword>
<dbReference type="AlphaFoldDB" id="L8GPL3"/>
<gene>
    <name evidence="10" type="ORF">ACA1_366780</name>
</gene>
<evidence type="ECO:0000256" key="1">
    <source>
        <dbReference type="ARBA" id="ARBA00004477"/>
    </source>
</evidence>
<evidence type="ECO:0000256" key="6">
    <source>
        <dbReference type="ARBA" id="ARBA00022989"/>
    </source>
</evidence>
<evidence type="ECO:0000256" key="4">
    <source>
        <dbReference type="ARBA" id="ARBA00022692"/>
    </source>
</evidence>
<evidence type="ECO:0000256" key="9">
    <source>
        <dbReference type="RuleBase" id="RU365067"/>
    </source>
</evidence>
<comment type="similarity">
    <text evidence="3 9">Belongs to the RFT1 family.</text>
</comment>
<dbReference type="GO" id="GO:0006488">
    <property type="term" value="P:dolichol-linked oligosaccharide biosynthetic process"/>
    <property type="evidence" value="ECO:0007669"/>
    <property type="project" value="InterPro"/>
</dbReference>
<dbReference type="EMBL" id="KB008073">
    <property type="protein sequence ID" value="ELR14066.1"/>
    <property type="molecule type" value="Genomic_DNA"/>
</dbReference>
<dbReference type="PANTHER" id="PTHR13117:SF5">
    <property type="entry name" value="PROTEIN RFT1 HOMOLOG"/>
    <property type="match status" value="1"/>
</dbReference>
<dbReference type="Pfam" id="PF04506">
    <property type="entry name" value="Rft-1"/>
    <property type="match status" value="1"/>
</dbReference>
<dbReference type="Proteomes" id="UP000011083">
    <property type="component" value="Unassembled WGS sequence"/>
</dbReference>
<accession>L8GPL3</accession>
<keyword evidence="5" id="KW-0256">Endoplasmic reticulum</keyword>